<dbReference type="RefSeq" id="WP_307629854.1">
    <property type="nucleotide sequence ID" value="NZ_JAUSZS010000008.1"/>
</dbReference>
<evidence type="ECO:0000313" key="1">
    <source>
        <dbReference type="EMBL" id="MDQ0936438.1"/>
    </source>
</evidence>
<proteinExistence type="predicted"/>
<reference evidence="1 2" key="1">
    <citation type="submission" date="2023-07" db="EMBL/GenBank/DDBJ databases">
        <title>Comparative genomics of wheat-associated soil bacteria to identify genetic determinants of phenazine resistance.</title>
        <authorList>
            <person name="Mouncey N."/>
        </authorList>
    </citation>
    <scope>NUCLEOTIDE SEQUENCE [LARGE SCALE GENOMIC DNA]</scope>
    <source>
        <strain evidence="1 2">W2I16</strain>
    </source>
</reference>
<dbReference type="Proteomes" id="UP001223072">
    <property type="component" value="Unassembled WGS sequence"/>
</dbReference>
<organism evidence="1 2">
    <name type="scientific">Streptomyces turgidiscabies</name>
    <dbReference type="NCBI Taxonomy" id="85558"/>
    <lineage>
        <taxon>Bacteria</taxon>
        <taxon>Bacillati</taxon>
        <taxon>Actinomycetota</taxon>
        <taxon>Actinomycetes</taxon>
        <taxon>Kitasatosporales</taxon>
        <taxon>Streptomycetaceae</taxon>
        <taxon>Streptomyces</taxon>
    </lineage>
</organism>
<comment type="caution">
    <text evidence="1">The sequence shown here is derived from an EMBL/GenBank/DDBJ whole genome shotgun (WGS) entry which is preliminary data.</text>
</comment>
<sequence length="51" mass="5664">MVEADQRPLEEPLFAVRVGEGRREVVLRLVSFAEQGVRPVQYGVQPGGDRA</sequence>
<evidence type="ECO:0000313" key="2">
    <source>
        <dbReference type="Proteomes" id="UP001223072"/>
    </source>
</evidence>
<keyword evidence="2" id="KW-1185">Reference proteome</keyword>
<accession>A0ABU0RX61</accession>
<dbReference type="EMBL" id="JAUSZS010000008">
    <property type="protein sequence ID" value="MDQ0936438.1"/>
    <property type="molecule type" value="Genomic_DNA"/>
</dbReference>
<gene>
    <name evidence="1" type="ORF">QFZ49_006413</name>
</gene>
<protein>
    <submittedName>
        <fullName evidence="1">Uncharacterized protein</fullName>
    </submittedName>
</protein>
<name>A0ABU0RX61_9ACTN</name>